<keyword evidence="1" id="KW-0963">Cytoplasm</keyword>
<dbReference type="PIRSF" id="PIRSF001357">
    <property type="entry name" value="DeoC"/>
    <property type="match status" value="1"/>
</dbReference>
<gene>
    <name evidence="4" type="primary">deoC</name>
    <name evidence="4" type="ORF">CPZ25_010040</name>
</gene>
<dbReference type="SMART" id="SM01133">
    <property type="entry name" value="DeoC"/>
    <property type="match status" value="1"/>
</dbReference>
<reference evidence="4 5" key="1">
    <citation type="submission" date="2018-05" db="EMBL/GenBank/DDBJ databases">
        <title>Genome comparison of Eubacterium sp.</title>
        <authorList>
            <person name="Feng Y."/>
            <person name="Sanchez-Andrea I."/>
            <person name="Stams A.J.M."/>
            <person name="De Vos W.M."/>
        </authorList>
    </citation>
    <scope>NUCLEOTIDE SEQUENCE [LARGE SCALE GENOMIC DNA]</scope>
    <source>
        <strain evidence="4 5">YI</strain>
    </source>
</reference>
<keyword evidence="2" id="KW-0704">Schiff base</keyword>
<dbReference type="PANTHER" id="PTHR10889">
    <property type="entry name" value="DEOXYRIBOSE-PHOSPHATE ALDOLASE"/>
    <property type="match status" value="1"/>
</dbReference>
<dbReference type="SUPFAM" id="SSF51569">
    <property type="entry name" value="Aldolase"/>
    <property type="match status" value="1"/>
</dbReference>
<dbReference type="InterPro" id="IPR013785">
    <property type="entry name" value="Aldolase_TIM"/>
</dbReference>
<evidence type="ECO:0000313" key="4">
    <source>
        <dbReference type="EMBL" id="QCT71650.1"/>
    </source>
</evidence>
<dbReference type="Pfam" id="PF01791">
    <property type="entry name" value="DeoC"/>
    <property type="match status" value="1"/>
</dbReference>
<dbReference type="Gene3D" id="3.20.20.70">
    <property type="entry name" value="Aldolase class I"/>
    <property type="match status" value="1"/>
</dbReference>
<dbReference type="AlphaFoldDB" id="A0A4P9C839"/>
<dbReference type="Proteomes" id="UP000218387">
    <property type="component" value="Chromosome"/>
</dbReference>
<sequence>MVDLSKMTKRDMGKLIDFSVLGKDSTEEDIRKGCRTAIEYNCKAFCFSSSYWTPVVAEELKGTDLLVGAGIGFPFGQQSSAVKCFEAEEAVRLGATVLDNCMNVGDLKEGKYDKVLQEFKDYKKAAGPAMTKMIIETCMLTKEEIVTATKLVAEAGIDWVKTSTGQYAGPSVSDVILMVEALEGSDTKVKVAGVKAPRPQNAFAFILAGAELIGTQGGKEILDGVDDLRKIGLIPAYQG</sequence>
<evidence type="ECO:0000313" key="5">
    <source>
        <dbReference type="Proteomes" id="UP000218387"/>
    </source>
</evidence>
<evidence type="ECO:0000256" key="1">
    <source>
        <dbReference type="ARBA" id="ARBA00022490"/>
    </source>
</evidence>
<name>A0A4P9C839_EUBML</name>
<dbReference type="PANTHER" id="PTHR10889:SF1">
    <property type="entry name" value="DEOXYRIBOSE-PHOSPHATE ALDOLASE"/>
    <property type="match status" value="1"/>
</dbReference>
<dbReference type="InterPro" id="IPR011343">
    <property type="entry name" value="DeoC"/>
</dbReference>
<accession>A0A4P9C839</accession>
<dbReference type="NCBIfam" id="TIGR00126">
    <property type="entry name" value="deoC"/>
    <property type="match status" value="1"/>
</dbReference>
<evidence type="ECO:0000256" key="2">
    <source>
        <dbReference type="ARBA" id="ARBA00023270"/>
    </source>
</evidence>
<dbReference type="GO" id="GO:0016052">
    <property type="term" value="P:carbohydrate catabolic process"/>
    <property type="evidence" value="ECO:0007669"/>
    <property type="project" value="TreeGrafter"/>
</dbReference>
<dbReference type="EC" id="4.1.2.4" evidence="3"/>
<protein>
    <recommendedName>
        <fullName evidence="3">Deoxyribose-phosphate aldolase</fullName>
        <ecNumber evidence="3">4.1.2.4</ecNumber>
    </recommendedName>
</protein>
<dbReference type="GO" id="GO:0005737">
    <property type="term" value="C:cytoplasm"/>
    <property type="evidence" value="ECO:0007669"/>
    <property type="project" value="InterPro"/>
</dbReference>
<dbReference type="KEGG" id="emt:CPZ25_010040"/>
<dbReference type="RefSeq" id="WP_074617541.1">
    <property type="nucleotide sequence ID" value="NZ_CABJDW020000001.1"/>
</dbReference>
<evidence type="ECO:0000256" key="3">
    <source>
        <dbReference type="NCBIfam" id="TIGR00126"/>
    </source>
</evidence>
<keyword evidence="5" id="KW-1185">Reference proteome</keyword>
<organism evidence="4 5">
    <name type="scientific">Eubacterium maltosivorans</name>
    <dbReference type="NCBI Taxonomy" id="2041044"/>
    <lineage>
        <taxon>Bacteria</taxon>
        <taxon>Bacillati</taxon>
        <taxon>Bacillota</taxon>
        <taxon>Clostridia</taxon>
        <taxon>Eubacteriales</taxon>
        <taxon>Eubacteriaceae</taxon>
        <taxon>Eubacterium</taxon>
    </lineage>
</organism>
<dbReference type="GO" id="GO:0004139">
    <property type="term" value="F:deoxyribose-phosphate aldolase activity"/>
    <property type="evidence" value="ECO:0007669"/>
    <property type="project" value="UniProtKB-UniRule"/>
</dbReference>
<dbReference type="InterPro" id="IPR002915">
    <property type="entry name" value="DeoC/FbaB/LacD_aldolase"/>
</dbReference>
<dbReference type="GO" id="GO:0009264">
    <property type="term" value="P:deoxyribonucleotide catabolic process"/>
    <property type="evidence" value="ECO:0007669"/>
    <property type="project" value="UniProtKB-UniRule"/>
</dbReference>
<dbReference type="EMBL" id="CP029487">
    <property type="protein sequence ID" value="QCT71650.1"/>
    <property type="molecule type" value="Genomic_DNA"/>
</dbReference>
<proteinExistence type="predicted"/>